<organism evidence="1 2">
    <name type="scientific">Enterococcus faecalis TX4248</name>
    <dbReference type="NCBI Taxonomy" id="749495"/>
    <lineage>
        <taxon>Bacteria</taxon>
        <taxon>Bacillati</taxon>
        <taxon>Bacillota</taxon>
        <taxon>Bacilli</taxon>
        <taxon>Lactobacillales</taxon>
        <taxon>Enterococcaceae</taxon>
        <taxon>Enterococcus</taxon>
    </lineage>
</organism>
<dbReference type="FunFam" id="3.40.50.880:FF:000030">
    <property type="entry name" value="Gamma-glutamyl-gamma-aminobutyrate hydrolase PuuD"/>
    <property type="match status" value="1"/>
</dbReference>
<evidence type="ECO:0000313" key="2">
    <source>
        <dbReference type="Proteomes" id="UP000004846"/>
    </source>
</evidence>
<dbReference type="PANTHER" id="PTHR43235:SF1">
    <property type="entry name" value="GLUTAMINE AMIDOTRANSFERASE PB2B2.05-RELATED"/>
    <property type="match status" value="1"/>
</dbReference>
<dbReference type="SUPFAM" id="SSF52317">
    <property type="entry name" value="Class I glutamine amidotransferase-like"/>
    <property type="match status" value="1"/>
</dbReference>
<proteinExistence type="predicted"/>
<dbReference type="EMBL" id="AEBR01000025">
    <property type="protein sequence ID" value="EFM83423.1"/>
    <property type="molecule type" value="Genomic_DNA"/>
</dbReference>
<dbReference type="InterPro" id="IPR029062">
    <property type="entry name" value="Class_I_gatase-like"/>
</dbReference>
<reference evidence="2" key="1">
    <citation type="submission" date="2010-07" db="EMBL/GenBank/DDBJ databases">
        <authorList>
            <person name="Weinstock G."/>
            <person name="Sodergren E."/>
            <person name="Clifton S."/>
            <person name="Fulton L."/>
            <person name="Fulton B."/>
            <person name="Courtney L."/>
            <person name="Fronick C."/>
            <person name="Harrison M."/>
            <person name="Strong C."/>
            <person name="Farmer C."/>
            <person name="Delahaunty K."/>
            <person name="Markovic C."/>
            <person name="Hall O."/>
            <person name="Minx P."/>
            <person name="Tomlinson C."/>
            <person name="Mitreva M."/>
            <person name="Hou S."/>
            <person name="Chen J."/>
            <person name="Wollam A."/>
            <person name="Pepin K.H."/>
            <person name="Johnson M."/>
            <person name="Bhonagiri V."/>
            <person name="Zhang X."/>
            <person name="Suruliraj S."/>
            <person name="Warren W."/>
            <person name="Chinwalla A."/>
            <person name="Mardis E.R."/>
            <person name="Wilson R.K."/>
        </authorList>
    </citation>
    <scope>NUCLEOTIDE SEQUENCE [LARGE SCALE GENOMIC DNA]</scope>
    <source>
        <strain evidence="2">TX4248</strain>
    </source>
</reference>
<dbReference type="GO" id="GO:0033969">
    <property type="term" value="F:gamma-glutamyl-gamma-aminobutyrate hydrolase activity"/>
    <property type="evidence" value="ECO:0007669"/>
    <property type="project" value="TreeGrafter"/>
</dbReference>
<dbReference type="CDD" id="cd01745">
    <property type="entry name" value="GATase1_2"/>
    <property type="match status" value="1"/>
</dbReference>
<dbReference type="InterPro" id="IPR011697">
    <property type="entry name" value="Peptidase_C26"/>
</dbReference>
<dbReference type="PANTHER" id="PTHR43235">
    <property type="entry name" value="GLUTAMINE AMIDOTRANSFERASE PB2B2.05-RELATED"/>
    <property type="match status" value="1"/>
</dbReference>
<dbReference type="Proteomes" id="UP000004846">
    <property type="component" value="Unassembled WGS sequence"/>
</dbReference>
<evidence type="ECO:0000313" key="1">
    <source>
        <dbReference type="EMBL" id="EFM83423.1"/>
    </source>
</evidence>
<dbReference type="Pfam" id="PF07722">
    <property type="entry name" value="Peptidase_C26"/>
    <property type="match status" value="1"/>
</dbReference>
<dbReference type="GO" id="GO:0005829">
    <property type="term" value="C:cytosol"/>
    <property type="evidence" value="ECO:0007669"/>
    <property type="project" value="TreeGrafter"/>
</dbReference>
<name>A0A125W805_ENTFL</name>
<protein>
    <submittedName>
        <fullName evidence="1">Peptidase C26</fullName>
    </submittedName>
</protein>
<dbReference type="PROSITE" id="PS51273">
    <property type="entry name" value="GATASE_TYPE_1"/>
    <property type="match status" value="1"/>
</dbReference>
<dbReference type="InterPro" id="IPR044668">
    <property type="entry name" value="PuuD-like"/>
</dbReference>
<accession>A0A125W805</accession>
<dbReference type="AlphaFoldDB" id="A0A125W805"/>
<sequence>MTKKIIGIAGNQLLQAAEVFHGNQVTYTPQGFVSAVQAAGGVPLVLPIGPKELAATYIQQIDKLLLAGGQDVAPEFYGQEPHIKLEETNRDRDEFELALIEEALKQNKPIFAVCRGMQLVNVALGGTLYQDLSMYPQWSVKHGQQPTQPIFATHRIDVEPDSQLSNIYGTTGQVNSYHHQALHTLGKDLRVTAWSSDGLAEAVESTNEQQPLLAVQWHPELMYARDAKSQALFNYFVQKL</sequence>
<comment type="caution">
    <text evidence="1">The sequence shown here is derived from an EMBL/GenBank/DDBJ whole genome shotgun (WGS) entry which is preliminary data.</text>
</comment>
<dbReference type="GO" id="GO:0006598">
    <property type="term" value="P:polyamine catabolic process"/>
    <property type="evidence" value="ECO:0007669"/>
    <property type="project" value="TreeGrafter"/>
</dbReference>
<dbReference type="HOGENOM" id="CLU_030756_2_1_9"/>
<gene>
    <name evidence="1" type="ORF">HMPREF9498_00880</name>
</gene>
<dbReference type="Gene3D" id="3.40.50.880">
    <property type="match status" value="1"/>
</dbReference>
<dbReference type="RefSeq" id="WP_002358005.1">
    <property type="nucleotide sequence ID" value="NZ_GL454430.1"/>
</dbReference>